<feature type="domain" description="CHK kinase-like" evidence="1">
    <location>
        <begin position="94"/>
        <end position="274"/>
    </location>
</feature>
<dbReference type="SUPFAM" id="SSF56112">
    <property type="entry name" value="Protein kinase-like (PK-like)"/>
    <property type="match status" value="1"/>
</dbReference>
<dbReference type="PANTHER" id="PTHR11012:SF30">
    <property type="entry name" value="PROTEIN KINASE-LIKE DOMAIN-CONTAINING"/>
    <property type="match status" value="1"/>
</dbReference>
<proteinExistence type="predicted"/>
<dbReference type="GO" id="GO:0016740">
    <property type="term" value="F:transferase activity"/>
    <property type="evidence" value="ECO:0007669"/>
    <property type="project" value="UniProtKB-KW"/>
</dbReference>
<dbReference type="SMART" id="SM00587">
    <property type="entry name" value="CHK"/>
    <property type="match status" value="1"/>
</dbReference>
<comment type="caution">
    <text evidence="2">The sequence shown here is derived from an EMBL/GenBank/DDBJ whole genome shotgun (WGS) entry which is preliminary data.</text>
</comment>
<evidence type="ECO:0000259" key="1">
    <source>
        <dbReference type="SMART" id="SM00587"/>
    </source>
</evidence>
<dbReference type="PANTHER" id="PTHR11012">
    <property type="entry name" value="PROTEIN KINASE-LIKE DOMAIN-CONTAINING"/>
    <property type="match status" value="1"/>
</dbReference>
<dbReference type="InterPro" id="IPR002575">
    <property type="entry name" value="Aminoglycoside_PTrfase"/>
</dbReference>
<keyword evidence="3" id="KW-1185">Reference proteome</keyword>
<evidence type="ECO:0000313" key="3">
    <source>
        <dbReference type="Proteomes" id="UP000321058"/>
    </source>
</evidence>
<dbReference type="Gene3D" id="3.90.1200.10">
    <property type="match status" value="1"/>
</dbReference>
<evidence type="ECO:0000313" key="2">
    <source>
        <dbReference type="EMBL" id="GEP55223.1"/>
    </source>
</evidence>
<dbReference type="EMBL" id="BKAJ01000035">
    <property type="protein sequence ID" value="GEP55223.1"/>
    <property type="molecule type" value="Genomic_DNA"/>
</dbReference>
<name>A0A512N8H5_9HYPH</name>
<keyword evidence="2" id="KW-0808">Transferase</keyword>
<dbReference type="InterPro" id="IPR011009">
    <property type="entry name" value="Kinase-like_dom_sf"/>
</dbReference>
<accession>A0A512N8H5</accession>
<reference evidence="2 3" key="1">
    <citation type="submission" date="2019-07" db="EMBL/GenBank/DDBJ databases">
        <title>Whole genome shotgun sequence of Reyranella soli NBRC 108950.</title>
        <authorList>
            <person name="Hosoyama A."/>
            <person name="Uohara A."/>
            <person name="Ohji S."/>
            <person name="Ichikawa N."/>
        </authorList>
    </citation>
    <scope>NUCLEOTIDE SEQUENCE [LARGE SCALE GENOMIC DNA]</scope>
    <source>
        <strain evidence="2 3">NBRC 108950</strain>
    </source>
</reference>
<dbReference type="Proteomes" id="UP000321058">
    <property type="component" value="Unassembled WGS sequence"/>
</dbReference>
<sequence>MIGSARVRDVAVVSSLKKLRSHTLRLSLGYEGQAADAPSSIILKMGHLDSAGRSTYANAREIAFYRDIAQAGSAGLVPRCFEIVEATDTSAWHLLLEDLTDSHFIATEWPLPPTFAECESIVQALARFHAAWWDSPRLGALRGGWPALDDLVRNVHGFEKRLAQFTDRFGEGLMPPDRRDLYRRLLDQAPRLLGRYQSHRHLTVVHGDAHSWNFFLPRQGGGVRLIDWEAWSVDTATDDLAYMMAMLWYPDRRRRIESLLLDRYHAELVAQGVTGYDRGMLDADYRLSALWLIMRPVMQAAFNIPPRVWWNNLERIMLAVDDLRCRDLLA</sequence>
<dbReference type="AlphaFoldDB" id="A0A512N8H5"/>
<dbReference type="Pfam" id="PF01636">
    <property type="entry name" value="APH"/>
    <property type="match status" value="1"/>
</dbReference>
<organism evidence="2 3">
    <name type="scientific">Reyranella soli</name>
    <dbReference type="NCBI Taxonomy" id="1230389"/>
    <lineage>
        <taxon>Bacteria</taxon>
        <taxon>Pseudomonadati</taxon>
        <taxon>Pseudomonadota</taxon>
        <taxon>Alphaproteobacteria</taxon>
        <taxon>Hyphomicrobiales</taxon>
        <taxon>Reyranellaceae</taxon>
        <taxon>Reyranella</taxon>
    </lineage>
</organism>
<protein>
    <submittedName>
        <fullName evidence="2">Aminoglycoside phosphotransferase</fullName>
    </submittedName>
</protein>
<dbReference type="InterPro" id="IPR015897">
    <property type="entry name" value="CHK_kinase-like"/>
</dbReference>
<gene>
    <name evidence="2" type="ORF">RSO01_23890</name>
</gene>